<dbReference type="SUPFAM" id="SSF54909">
    <property type="entry name" value="Dimeric alpha+beta barrel"/>
    <property type="match status" value="1"/>
</dbReference>
<protein>
    <recommendedName>
        <fullName evidence="3">ABM domain-containing protein</fullName>
    </recommendedName>
</protein>
<evidence type="ECO:0000313" key="2">
    <source>
        <dbReference type="Proteomes" id="UP000234275"/>
    </source>
</evidence>
<dbReference type="Proteomes" id="UP000234275">
    <property type="component" value="Unassembled WGS sequence"/>
</dbReference>
<dbReference type="EMBL" id="MSFO01000003">
    <property type="protein sequence ID" value="PLB50912.1"/>
    <property type="molecule type" value="Genomic_DNA"/>
</dbReference>
<dbReference type="GeneID" id="36559906"/>
<evidence type="ECO:0000313" key="1">
    <source>
        <dbReference type="EMBL" id="PLB50912.1"/>
    </source>
</evidence>
<dbReference type="STRING" id="1392250.A0A2I2GDG5"/>
<gene>
    <name evidence="1" type="ORF">P170DRAFT_463963</name>
</gene>
<dbReference type="RefSeq" id="XP_024706214.1">
    <property type="nucleotide sequence ID" value="XM_024852208.1"/>
</dbReference>
<sequence length="213" mass="23711">MATTELIFPSIKTDPESLNEIERDWPVISKRLTHPNPGLLNAFRGFLLTEDGVDVRGAHREFLLFEWTQADDFHRFVKSEQFAEFAASIKHLVTGPPTLQLFETNVSPREAASAAVVEIIRLSVSDAANVETAVHTWEVISRLISDKRNTVNYGTSTNLENIVVVGIIGWESSEAQAQTTQDWKYVEAIDALRSLGAVNRLTVGIDPMELSSM</sequence>
<reference evidence="1 2" key="1">
    <citation type="submission" date="2016-12" db="EMBL/GenBank/DDBJ databases">
        <title>The genomes of Aspergillus section Nigri reveals drivers in fungal speciation.</title>
        <authorList>
            <consortium name="DOE Joint Genome Institute"/>
            <person name="Vesth T.C."/>
            <person name="Nybo J."/>
            <person name="Theobald S."/>
            <person name="Brandl J."/>
            <person name="Frisvad J.C."/>
            <person name="Nielsen K.F."/>
            <person name="Lyhne E.K."/>
            <person name="Kogle M.E."/>
            <person name="Kuo A."/>
            <person name="Riley R."/>
            <person name="Clum A."/>
            <person name="Nolan M."/>
            <person name="Lipzen A."/>
            <person name="Salamov A."/>
            <person name="Henrissat B."/>
            <person name="Wiebenga A."/>
            <person name="De Vries R.P."/>
            <person name="Grigoriev I.V."/>
            <person name="Mortensen U.H."/>
            <person name="Andersen M.R."/>
            <person name="Baker S.E."/>
        </authorList>
    </citation>
    <scope>NUCLEOTIDE SEQUENCE [LARGE SCALE GENOMIC DNA]</scope>
    <source>
        <strain evidence="1 2">IBT 23096</strain>
    </source>
</reference>
<evidence type="ECO:0008006" key="3">
    <source>
        <dbReference type="Google" id="ProtNLM"/>
    </source>
</evidence>
<dbReference type="Gene3D" id="3.30.70.100">
    <property type="match status" value="1"/>
</dbReference>
<dbReference type="OrthoDB" id="4425169at2759"/>
<dbReference type="VEuPathDB" id="FungiDB:P170DRAFT_463963"/>
<organism evidence="1 2">
    <name type="scientific">Aspergillus steynii IBT 23096</name>
    <dbReference type="NCBI Taxonomy" id="1392250"/>
    <lineage>
        <taxon>Eukaryota</taxon>
        <taxon>Fungi</taxon>
        <taxon>Dikarya</taxon>
        <taxon>Ascomycota</taxon>
        <taxon>Pezizomycotina</taxon>
        <taxon>Eurotiomycetes</taxon>
        <taxon>Eurotiomycetidae</taxon>
        <taxon>Eurotiales</taxon>
        <taxon>Aspergillaceae</taxon>
        <taxon>Aspergillus</taxon>
        <taxon>Aspergillus subgen. Circumdati</taxon>
    </lineage>
</organism>
<dbReference type="InterPro" id="IPR011008">
    <property type="entry name" value="Dimeric_a/b-barrel"/>
</dbReference>
<comment type="caution">
    <text evidence="1">The sequence shown here is derived from an EMBL/GenBank/DDBJ whole genome shotgun (WGS) entry which is preliminary data.</text>
</comment>
<proteinExistence type="predicted"/>
<dbReference type="AlphaFoldDB" id="A0A2I2GDG5"/>
<name>A0A2I2GDG5_9EURO</name>
<accession>A0A2I2GDG5</accession>
<keyword evidence="2" id="KW-1185">Reference proteome</keyword>